<sequence length="158" mass="16998">MPDQADTSRFPALPARSEAPEWTSQAQRNPWQQAAAPQKPETEADSVIISVSDVLDYFEKCPSCGYHAQATATTRRFDNGRLETTVHPTCGLPCGWHGTVQVTSPSGVRAEIRPAAAATDPAAKRQAPARPGKSEPGIRRHPLRRPGLAATRPLPAIS</sequence>
<dbReference type="EMBL" id="JBFAKC010000007">
    <property type="protein sequence ID" value="MEV0709515.1"/>
    <property type="molecule type" value="Genomic_DNA"/>
</dbReference>
<accession>A0ABV3FVR5</accession>
<feature type="compositionally biased region" description="Low complexity" evidence="1">
    <location>
        <begin position="113"/>
        <end position="129"/>
    </location>
</feature>
<dbReference type="RefSeq" id="WP_357785085.1">
    <property type="nucleotide sequence ID" value="NZ_JBFAKC010000007.1"/>
</dbReference>
<organism evidence="2 3">
    <name type="scientific">Nocardia aurea</name>
    <dbReference type="NCBI Taxonomy" id="2144174"/>
    <lineage>
        <taxon>Bacteria</taxon>
        <taxon>Bacillati</taxon>
        <taxon>Actinomycetota</taxon>
        <taxon>Actinomycetes</taxon>
        <taxon>Mycobacteriales</taxon>
        <taxon>Nocardiaceae</taxon>
        <taxon>Nocardia</taxon>
    </lineage>
</organism>
<proteinExistence type="predicted"/>
<dbReference type="Proteomes" id="UP001551695">
    <property type="component" value="Unassembled WGS sequence"/>
</dbReference>
<feature type="region of interest" description="Disordered" evidence="1">
    <location>
        <begin position="1"/>
        <end position="44"/>
    </location>
</feature>
<feature type="region of interest" description="Disordered" evidence="1">
    <location>
        <begin position="113"/>
        <end position="158"/>
    </location>
</feature>
<evidence type="ECO:0000313" key="2">
    <source>
        <dbReference type="EMBL" id="MEV0709515.1"/>
    </source>
</evidence>
<gene>
    <name evidence="2" type="ORF">AB0I48_18295</name>
</gene>
<evidence type="ECO:0000256" key="1">
    <source>
        <dbReference type="SAM" id="MobiDB-lite"/>
    </source>
</evidence>
<feature type="compositionally biased region" description="Polar residues" evidence="1">
    <location>
        <begin position="22"/>
        <end position="32"/>
    </location>
</feature>
<keyword evidence="3" id="KW-1185">Reference proteome</keyword>
<reference evidence="2 3" key="1">
    <citation type="submission" date="2024-06" db="EMBL/GenBank/DDBJ databases">
        <title>The Natural Products Discovery Center: Release of the First 8490 Sequenced Strains for Exploring Actinobacteria Biosynthetic Diversity.</title>
        <authorList>
            <person name="Kalkreuter E."/>
            <person name="Kautsar S.A."/>
            <person name="Yang D."/>
            <person name="Bader C.D."/>
            <person name="Teijaro C.N."/>
            <person name="Fluegel L."/>
            <person name="Davis C.M."/>
            <person name="Simpson J.R."/>
            <person name="Lauterbach L."/>
            <person name="Steele A.D."/>
            <person name="Gui C."/>
            <person name="Meng S."/>
            <person name="Li G."/>
            <person name="Viehrig K."/>
            <person name="Ye F."/>
            <person name="Su P."/>
            <person name="Kiefer A.F."/>
            <person name="Nichols A."/>
            <person name="Cepeda A.J."/>
            <person name="Yan W."/>
            <person name="Fan B."/>
            <person name="Jiang Y."/>
            <person name="Adhikari A."/>
            <person name="Zheng C.-J."/>
            <person name="Schuster L."/>
            <person name="Cowan T.M."/>
            <person name="Smanski M.J."/>
            <person name="Chevrette M.G."/>
            <person name="De Carvalho L.P.S."/>
            <person name="Shen B."/>
        </authorList>
    </citation>
    <scope>NUCLEOTIDE SEQUENCE [LARGE SCALE GENOMIC DNA]</scope>
    <source>
        <strain evidence="2 3">NPDC050403</strain>
    </source>
</reference>
<protein>
    <submittedName>
        <fullName evidence="2">Uncharacterized protein</fullName>
    </submittedName>
</protein>
<evidence type="ECO:0000313" key="3">
    <source>
        <dbReference type="Proteomes" id="UP001551695"/>
    </source>
</evidence>
<name>A0ABV3FVR5_9NOCA</name>
<comment type="caution">
    <text evidence="2">The sequence shown here is derived from an EMBL/GenBank/DDBJ whole genome shotgun (WGS) entry which is preliminary data.</text>
</comment>